<sequence length="1900" mass="206885">MSDIPQTPSPRRGRKSLVSFVSLVLVTGLVSALPASALGYNTRPDVDLGESVDGNPASVPVIEADAAVAEAAVTALDQADWPEPAKVVLDGTDLAPRALSGSAEEEPVRVEGVEAEEFESWTSPLPEESDEATEPEEAGDEQGQGTTSERRVPADPRAEEADEEPGSPEGEATEEPADTEAEIPEAEPRSPEPAQDSETEAAEDTGLEDVPEEQEEREPAGPVGSAEVEVLDRAEAAELGLSGLALRATRTDGEDEAGPVRVEVDYSGFASAYGADYGSRLDLVALSECEGEEGAGCWSTHELDADNDTTTQTLTALAPATGSGMLLAAVASGDSEEGTGDYSATPLSPSSTWNVGIQSGGFSWNYPIQTPNVAGGLAPEISLGYSSQSVDGRTSGTNNQTSWIGEGFDYHPGYIERRYQTCQEDGDDTKIPDQCWSHHNATLNLGGRATELVYDDGEWTPKSDDGAKIERLTGASNGDNDGEHWKVTTVDGTQYHFGLNQLPGHSSGDETTNSAWTVPVFGNDPGEPCYDSDLDEAWCDQAWRWNLDYVVDVQGNALAHYYQAETNHYGLNFDSDPVEYDRGGYLKRTAYGLRDDDAQATAPAQVLYTVGERCVDTGFGCSEDDRDEDNAEYWPDTPLDQDCEKDCAGQHSPTFWTTKKLNKITTQLHDGEKYTTVDSWELEHSFPAPGDGTDPALWLDSITHTGHTGGDSETKPAITFAGTPMPNRIDSTTDGLAPMNKWRITAVYTETGAQVDVSYAAPDCEEGKEPEAHTNTQRCYPVVRSHRPGADDITDWFAKYVVTDLVEVDLVGGAPDVITSYDYVGDPAWAYMDDDGFVDEDRRTWSQWRGFDRVIERSGHPDETRTEVEHLFYQGMHGDHQPSGTRTAKVVDSTGTSVNDDPVFNGQTRETIVRDGVDGDVVSKTITTPWKKRTASTSHDWDLEAHLTNTKQVDAYTALADGSFRQTRTVNTFDDYGMVTSVHDHGDVDDEGDDWCTRTTYARNTGLHLLNPIARTQTVTAACGQDASYPDDVVKDERTLFDGGDFGETPTQARPTQTQRIADYDDGQPVYQTISETTFDQFGRALEVTDAEGNTTTTVYTSAVTGGPNTKVETTNALGHTSTVEYDERSQPVAETDANGNRTELAYDPLGRMTDVWLADRPRDRGFSPSMRFEYALSKDEPTVVTTHTLNASGGYTTSHQILDGLLRERQSQAPAPGGGRVLTDVFYDSRGNTVISREPYFNEDEPGGELFVVANHDEIPRWMRTVYDGAGRTTDKVQMSRGVEQFRTTTQHQGDRTLVSEPEGGTGTTVITDVRGNTVEVRKHHGPAAEGDFDSTFYTYTARTELETVTDPGGNTWTYDYDLRGRKVSETDPDTGVSHLGYDDMDRLVQTTDARGQSLVTVHDELGRQTELRDGDGDLRAEWTFDTVAIGQPTASTRYEDGQAYTTRVLGYDPVNRPRAHQINIPSGEGELAGNYLFRTTYYPDGSVRATDMPAAGALRAEPVTYGYDELGNPTTLSGGDHIVTETVYSKVGNLVQREFHRGVLGANRTWQSFDFDEKTNRLAYASVVPQAGEGSLSTQTYGYDDRGNLLSINDEPTDSERASDVQCFDYDHLRRLTQAWTPDATGEQACTSEPQVSELGGAAPYWHEFTYDAIGNRVQEVQHGPGGGITRDYTTPDEGQGPAHAVTQVAEAGSTGNSIHSYDYDEAGNMVSRNSGEHDQSLEWGPEGELTKVTGGLSTTEYVYDANGERLLRRANGATTLYLPGMEVTWDPAEGTEEATRYFTHAGETVAVRENDGRLHWITSDHHGTGEMSIAATGDEVTQRRMTVFGQDRGTTGTWPGERGFVDGMIDASTGLTQLGARSYDADLGRFISVDPLMDLVDAQSMNGYAYANNSPAT</sequence>
<dbReference type="NCBIfam" id="TIGR01643">
    <property type="entry name" value="YD_repeat_2x"/>
    <property type="match status" value="3"/>
</dbReference>
<protein>
    <submittedName>
        <fullName evidence="4">RHS repeat-associated protein</fullName>
    </submittedName>
</protein>
<feature type="compositionally biased region" description="Acidic residues" evidence="2">
    <location>
        <begin position="160"/>
        <end position="185"/>
    </location>
</feature>
<dbReference type="Gene3D" id="2.180.10.10">
    <property type="entry name" value="RHS repeat-associated core"/>
    <property type="match status" value="2"/>
</dbReference>
<dbReference type="PANTHER" id="PTHR32305:SF17">
    <property type="entry name" value="TRNA NUCLEASE WAPA"/>
    <property type="match status" value="1"/>
</dbReference>
<dbReference type="NCBIfam" id="TIGR03696">
    <property type="entry name" value="Rhs_assc_core"/>
    <property type="match status" value="1"/>
</dbReference>
<evidence type="ECO:0000256" key="1">
    <source>
        <dbReference type="ARBA" id="ARBA00022737"/>
    </source>
</evidence>
<dbReference type="InterPro" id="IPR056823">
    <property type="entry name" value="TEN-like_YD-shell"/>
</dbReference>
<feature type="domain" description="Teneurin-like YD-shell" evidence="3">
    <location>
        <begin position="1699"/>
        <end position="1898"/>
    </location>
</feature>
<dbReference type="RefSeq" id="WP_312893908.1">
    <property type="nucleotide sequence ID" value="NZ_BAAAKM010000032.1"/>
</dbReference>
<evidence type="ECO:0000313" key="5">
    <source>
        <dbReference type="Proteomes" id="UP000579647"/>
    </source>
</evidence>
<dbReference type="PANTHER" id="PTHR32305">
    <property type="match status" value="1"/>
</dbReference>
<evidence type="ECO:0000256" key="2">
    <source>
        <dbReference type="SAM" id="MobiDB-lite"/>
    </source>
</evidence>
<dbReference type="Pfam" id="PF05593">
    <property type="entry name" value="RHS_repeat"/>
    <property type="match status" value="2"/>
</dbReference>
<feature type="region of interest" description="Disordered" evidence="2">
    <location>
        <begin position="97"/>
        <end position="226"/>
    </location>
</feature>
<dbReference type="Proteomes" id="UP000579647">
    <property type="component" value="Unassembled WGS sequence"/>
</dbReference>
<keyword evidence="5" id="KW-1185">Reference proteome</keyword>
<gene>
    <name evidence="4" type="ORF">HNR07_004103</name>
</gene>
<evidence type="ECO:0000259" key="3">
    <source>
        <dbReference type="Pfam" id="PF25023"/>
    </source>
</evidence>
<dbReference type="InterPro" id="IPR031325">
    <property type="entry name" value="RHS_repeat"/>
</dbReference>
<feature type="region of interest" description="Disordered" evidence="2">
    <location>
        <begin position="706"/>
        <end position="734"/>
    </location>
</feature>
<dbReference type="EMBL" id="JACHDO010000001">
    <property type="protein sequence ID" value="MBB5492966.1"/>
    <property type="molecule type" value="Genomic_DNA"/>
</dbReference>
<keyword evidence="1" id="KW-0677">Repeat</keyword>
<reference evidence="4 5" key="1">
    <citation type="submission" date="2020-08" db="EMBL/GenBank/DDBJ databases">
        <title>Sequencing the genomes of 1000 actinobacteria strains.</title>
        <authorList>
            <person name="Klenk H.-P."/>
        </authorList>
    </citation>
    <scope>NUCLEOTIDE SEQUENCE [LARGE SCALE GENOMIC DNA]</scope>
    <source>
        <strain evidence="4 5">DSM 44598</strain>
    </source>
</reference>
<dbReference type="Pfam" id="PF25023">
    <property type="entry name" value="TEN_YD-shell"/>
    <property type="match status" value="1"/>
</dbReference>
<organism evidence="4 5">
    <name type="scientific">Nocardiopsis metallicus</name>
    <dbReference type="NCBI Taxonomy" id="179819"/>
    <lineage>
        <taxon>Bacteria</taxon>
        <taxon>Bacillati</taxon>
        <taxon>Actinomycetota</taxon>
        <taxon>Actinomycetes</taxon>
        <taxon>Streptosporangiales</taxon>
        <taxon>Nocardiopsidaceae</taxon>
        <taxon>Nocardiopsis</taxon>
    </lineage>
</organism>
<feature type="compositionally biased region" description="Basic and acidic residues" evidence="2">
    <location>
        <begin position="148"/>
        <end position="159"/>
    </location>
</feature>
<name>A0A840WMJ4_9ACTN</name>
<feature type="compositionally biased region" description="Acidic residues" evidence="2">
    <location>
        <begin position="127"/>
        <end position="140"/>
    </location>
</feature>
<dbReference type="InterPro" id="IPR006530">
    <property type="entry name" value="YD"/>
</dbReference>
<evidence type="ECO:0000313" key="4">
    <source>
        <dbReference type="EMBL" id="MBB5492966.1"/>
    </source>
</evidence>
<accession>A0A840WMJ4</accession>
<comment type="caution">
    <text evidence="4">The sequence shown here is derived from an EMBL/GenBank/DDBJ whole genome shotgun (WGS) entry which is preliminary data.</text>
</comment>
<proteinExistence type="predicted"/>
<feature type="compositionally biased region" description="Acidic residues" evidence="2">
    <location>
        <begin position="195"/>
        <end position="216"/>
    </location>
</feature>
<dbReference type="InterPro" id="IPR050708">
    <property type="entry name" value="T6SS_VgrG/RHS"/>
</dbReference>
<dbReference type="InterPro" id="IPR022385">
    <property type="entry name" value="Rhs_assc_core"/>
</dbReference>